<evidence type="ECO:0000256" key="2">
    <source>
        <dbReference type="ARBA" id="ARBA00022630"/>
    </source>
</evidence>
<keyword evidence="10" id="KW-0521">NADP</keyword>
<organism evidence="20 21">
    <name type="scientific">Sarcoptes scabiei</name>
    <name type="common">Itch mite</name>
    <name type="synonym">Acarus scabiei</name>
    <dbReference type="NCBI Taxonomy" id="52283"/>
    <lineage>
        <taxon>Eukaryota</taxon>
        <taxon>Metazoa</taxon>
        <taxon>Ecdysozoa</taxon>
        <taxon>Arthropoda</taxon>
        <taxon>Chelicerata</taxon>
        <taxon>Arachnida</taxon>
        <taxon>Acari</taxon>
        <taxon>Acariformes</taxon>
        <taxon>Sarcoptiformes</taxon>
        <taxon>Astigmata</taxon>
        <taxon>Psoroptidia</taxon>
        <taxon>Sarcoptoidea</taxon>
        <taxon>Sarcoptidae</taxon>
        <taxon>Sarcoptinae</taxon>
        <taxon>Sarcoptes</taxon>
    </lineage>
</organism>
<keyword evidence="7" id="KW-0677">Repeat</keyword>
<keyword evidence="9 18" id="KW-0862">Zinc</keyword>
<evidence type="ECO:0000256" key="7">
    <source>
        <dbReference type="ARBA" id="ARBA00022737"/>
    </source>
</evidence>
<keyword evidence="2 18" id="KW-0285">Flavoprotein</keyword>
<evidence type="ECO:0000256" key="10">
    <source>
        <dbReference type="ARBA" id="ARBA00022857"/>
    </source>
</evidence>
<dbReference type="InterPro" id="IPR018517">
    <property type="entry name" value="tRNA_hU_synthase_CS"/>
</dbReference>
<dbReference type="InterPro" id="IPR000571">
    <property type="entry name" value="Znf_CCCH"/>
</dbReference>
<dbReference type="PANTHER" id="PTHR45846">
    <property type="entry name" value="TRNA-DIHYDROURIDINE(47) SYNTHASE [NAD(P)(+)]-LIKE"/>
    <property type="match status" value="1"/>
</dbReference>
<keyword evidence="12" id="KW-0520">NAD</keyword>
<comment type="function">
    <text evidence="13">Catalyzes the synthesis of dihydrouridine, a modified base, in various RNAs, such as tRNAs, mRNAs and some long non-coding RNAs (lncRNAs). Mainly modifies the uridine in position 47 (U47) in the D-loop of most cytoplasmic tRNAs. Also able to mediate the formation of dihydrouridine in some mRNAs, thereby regulating their translation.</text>
</comment>
<dbReference type="InterPro" id="IPR013785">
    <property type="entry name" value="Aldolase_TIM"/>
</dbReference>
<dbReference type="PROSITE" id="PS01136">
    <property type="entry name" value="UPF0034"/>
    <property type="match status" value="1"/>
</dbReference>
<dbReference type="EMBL" id="JXLN01011339">
    <property type="protein sequence ID" value="KPM07125.1"/>
    <property type="molecule type" value="Genomic_DNA"/>
</dbReference>
<evidence type="ECO:0000256" key="4">
    <source>
        <dbReference type="ARBA" id="ARBA00022664"/>
    </source>
</evidence>
<evidence type="ECO:0000256" key="13">
    <source>
        <dbReference type="ARBA" id="ARBA00045365"/>
    </source>
</evidence>
<dbReference type="CDD" id="cd02801">
    <property type="entry name" value="DUS_like_FMN"/>
    <property type="match status" value="1"/>
</dbReference>
<feature type="region of interest" description="Disordered" evidence="19">
    <location>
        <begin position="36"/>
        <end position="61"/>
    </location>
</feature>
<evidence type="ECO:0000256" key="14">
    <source>
        <dbReference type="ARBA" id="ARBA00048266"/>
    </source>
</evidence>
<evidence type="ECO:0000256" key="11">
    <source>
        <dbReference type="ARBA" id="ARBA00023002"/>
    </source>
</evidence>
<evidence type="ECO:0000256" key="18">
    <source>
        <dbReference type="RuleBase" id="RU291113"/>
    </source>
</evidence>
<comment type="catalytic activity">
    <reaction evidence="17">
        <text>5,6-dihydrouridine(47) in tRNA + NADP(+) = uridine(47) in tRNA + NADPH + H(+)</text>
        <dbReference type="Rhea" id="RHEA:53360"/>
        <dbReference type="Rhea" id="RHEA-COMP:13539"/>
        <dbReference type="Rhea" id="RHEA-COMP:13540"/>
        <dbReference type="ChEBI" id="CHEBI:15378"/>
        <dbReference type="ChEBI" id="CHEBI:57783"/>
        <dbReference type="ChEBI" id="CHEBI:58349"/>
        <dbReference type="ChEBI" id="CHEBI:65315"/>
        <dbReference type="ChEBI" id="CHEBI:74443"/>
        <dbReference type="EC" id="1.3.1.89"/>
    </reaction>
    <physiologicalReaction direction="right-to-left" evidence="17">
        <dbReference type="Rhea" id="RHEA:53362"/>
    </physiologicalReaction>
</comment>
<accession>A0A132A951</accession>
<dbReference type="Proteomes" id="UP000616769">
    <property type="component" value="Unassembled WGS sequence"/>
</dbReference>
<keyword evidence="11 18" id="KW-0560">Oxidoreductase</keyword>
<dbReference type="VEuPathDB" id="VectorBase:SSCA000536"/>
<evidence type="ECO:0000313" key="20">
    <source>
        <dbReference type="EMBL" id="KPM07125.1"/>
    </source>
</evidence>
<evidence type="ECO:0000256" key="6">
    <source>
        <dbReference type="ARBA" id="ARBA00022723"/>
    </source>
</evidence>
<dbReference type="SUPFAM" id="SSF90229">
    <property type="entry name" value="CCCH zinc finger"/>
    <property type="match status" value="1"/>
</dbReference>
<dbReference type="PROSITE" id="PS50103">
    <property type="entry name" value="ZF_C3H1"/>
    <property type="match status" value="2"/>
</dbReference>
<keyword evidence="8 18" id="KW-0863">Zinc-finger</keyword>
<name>A0A132A951_SARSC</name>
<keyword evidence="3 18" id="KW-0288">FMN</keyword>
<dbReference type="Pfam" id="PF00642">
    <property type="entry name" value="zf-CCCH"/>
    <property type="match status" value="1"/>
</dbReference>
<evidence type="ECO:0000256" key="5">
    <source>
        <dbReference type="ARBA" id="ARBA00022694"/>
    </source>
</evidence>
<dbReference type="PANTHER" id="PTHR45846:SF1">
    <property type="entry name" value="TRNA-DIHYDROURIDINE(47) SYNTHASE [NAD(P)(+)]-LIKE"/>
    <property type="match status" value="1"/>
</dbReference>
<comment type="catalytic activity">
    <reaction evidence="15">
        <text>a 5,6-dihydrouridine in mRNA + NAD(+) = a uridine in mRNA + NADH + H(+)</text>
        <dbReference type="Rhea" id="RHEA:69851"/>
        <dbReference type="Rhea" id="RHEA-COMP:14658"/>
        <dbReference type="Rhea" id="RHEA-COMP:17789"/>
        <dbReference type="ChEBI" id="CHEBI:15378"/>
        <dbReference type="ChEBI" id="CHEBI:57540"/>
        <dbReference type="ChEBI" id="CHEBI:57945"/>
        <dbReference type="ChEBI" id="CHEBI:65315"/>
        <dbReference type="ChEBI" id="CHEBI:74443"/>
    </reaction>
    <physiologicalReaction direction="right-to-left" evidence="15">
        <dbReference type="Rhea" id="RHEA:69853"/>
    </physiologicalReaction>
</comment>
<dbReference type="GO" id="GO:0050660">
    <property type="term" value="F:flavin adenine dinucleotide binding"/>
    <property type="evidence" value="ECO:0007669"/>
    <property type="project" value="UniProtKB-UniRule"/>
</dbReference>
<keyword evidence="6 18" id="KW-0479">Metal-binding</keyword>
<evidence type="ECO:0000313" key="21">
    <source>
        <dbReference type="Proteomes" id="UP000616769"/>
    </source>
</evidence>
<dbReference type="FunFam" id="3.20.20.70:FF:000067">
    <property type="entry name" value="tRNA-dihydrouridine(47) synthase [NAD(P)(+)]"/>
    <property type="match status" value="1"/>
</dbReference>
<dbReference type="InterPro" id="IPR036855">
    <property type="entry name" value="Znf_CCCH_sf"/>
</dbReference>
<dbReference type="InterPro" id="IPR035587">
    <property type="entry name" value="DUS-like_FMN-bd"/>
</dbReference>
<evidence type="ECO:0000256" key="15">
    <source>
        <dbReference type="ARBA" id="ARBA00048342"/>
    </source>
</evidence>
<protein>
    <recommendedName>
        <fullName evidence="18">tRNA-dihydrouridine(47) synthase [NAD(P)(+)]</fullName>
        <ecNumber evidence="18">1.3.1.-</ecNumber>
    </recommendedName>
    <alternativeName>
        <fullName evidence="18">tRNA-dihydrouridine synthase 3</fullName>
    </alternativeName>
</protein>
<keyword evidence="5 18" id="KW-0819">tRNA processing</keyword>
<evidence type="ECO:0000256" key="9">
    <source>
        <dbReference type="ARBA" id="ARBA00022833"/>
    </source>
</evidence>
<dbReference type="GO" id="GO:0008270">
    <property type="term" value="F:zinc ion binding"/>
    <property type="evidence" value="ECO:0007669"/>
    <property type="project" value="UniProtKB-KW"/>
</dbReference>
<dbReference type="OrthoDB" id="259935at2759"/>
<evidence type="ECO:0000256" key="19">
    <source>
        <dbReference type="SAM" id="MobiDB-lite"/>
    </source>
</evidence>
<dbReference type="GO" id="GO:0102265">
    <property type="term" value="F:tRNA-dihydrouridine47 synthase activity"/>
    <property type="evidence" value="ECO:0007669"/>
    <property type="project" value="UniProtKB-EC"/>
</dbReference>
<dbReference type="Gene3D" id="3.20.20.70">
    <property type="entry name" value="Aldolase class I"/>
    <property type="match status" value="1"/>
</dbReference>
<dbReference type="Pfam" id="PF01207">
    <property type="entry name" value="Dus"/>
    <property type="match status" value="1"/>
</dbReference>
<dbReference type="EC" id="1.3.1.-" evidence="18"/>
<comment type="caution">
    <text evidence="20">The sequence shown here is derived from an EMBL/GenBank/DDBJ whole genome shotgun (WGS) entry which is preliminary data.</text>
</comment>
<sequence length="592" mass="68600">METEQQNPNDVPLIKREFLLQANTDEDKIIYSEIPNNVDSNTIKRSNDEFDGEEEIDNNKPSKIKNEKKKIKGINRNRRKSVHENAKQIKESNFISTDTNKPLCRTFVRDNFCRFGSDCTFSHRLDLYERQPDIDDHCPNFAYYGKCDYGILCRFGSNHLTDNVINVVDEKRYSQNINQSINQISKELQVSLRKKQYDFTLADSYSRKIQSSVLKISDAKQEPRQIKLRKRIDFDNKLYLAPLTTLGNLPFRRICKEFGADITCSEMALSQNILQGCNSEWALLRRHPTENLFGVQICGSSVDQLARCAQLISQECDVDFIDLNMGCPIDLIYQKGGGSALMERPKKLDSIIYSVSSVSNVPITLKMRTGVYAGKNNAHNLISDARRWRDNRIGLITVHGRSREQRYTKLADWDYIAQCNIEAKKFMENSDPIPLFGSGDILSYEEYYERLQSSNVSGIMIARGALIKPWIFTEIIERKTLDISSQERFDILKKFVNYGLCHWGSDEKGVEKTRLFLLEWLSFLYRYIPVGLMERLPQRINERPPKYFGRNDLETLMSSPCCDDWITISEMLLGKVQDNFKFIPKHKANAYR</sequence>
<dbReference type="SMART" id="SM00356">
    <property type="entry name" value="ZnF_C3H1"/>
    <property type="match status" value="1"/>
</dbReference>
<keyword evidence="4" id="KW-0507">mRNA processing</keyword>
<comment type="catalytic activity">
    <reaction evidence="16">
        <text>a 5,6-dihydrouridine in mRNA + NADP(+) = a uridine in mRNA + NADPH + H(+)</text>
        <dbReference type="Rhea" id="RHEA:69855"/>
        <dbReference type="Rhea" id="RHEA-COMP:14658"/>
        <dbReference type="Rhea" id="RHEA-COMP:17789"/>
        <dbReference type="ChEBI" id="CHEBI:15378"/>
        <dbReference type="ChEBI" id="CHEBI:57783"/>
        <dbReference type="ChEBI" id="CHEBI:58349"/>
        <dbReference type="ChEBI" id="CHEBI:65315"/>
        <dbReference type="ChEBI" id="CHEBI:74443"/>
    </reaction>
    <physiologicalReaction direction="right-to-left" evidence="16">
        <dbReference type="Rhea" id="RHEA:69857"/>
    </physiologicalReaction>
</comment>
<comment type="cofactor">
    <cofactor evidence="1 18">
        <name>FMN</name>
        <dbReference type="ChEBI" id="CHEBI:58210"/>
    </cofactor>
</comment>
<dbReference type="Gene3D" id="4.10.1000.10">
    <property type="entry name" value="Zinc finger, CCCH-type"/>
    <property type="match status" value="1"/>
</dbReference>
<gene>
    <name evidence="20" type="ORF">QR98_0056100</name>
</gene>
<proteinExistence type="inferred from homology"/>
<evidence type="ECO:0000256" key="12">
    <source>
        <dbReference type="ARBA" id="ARBA00023027"/>
    </source>
</evidence>
<dbReference type="AlphaFoldDB" id="A0A132A951"/>
<evidence type="ECO:0000256" key="16">
    <source>
        <dbReference type="ARBA" id="ARBA00049447"/>
    </source>
</evidence>
<reference evidence="20 21" key="1">
    <citation type="journal article" date="2015" name="Parasit. Vectors">
        <title>Draft genome of the scabies mite.</title>
        <authorList>
            <person name="Rider S.D.Jr."/>
            <person name="Morgan M.S."/>
            <person name="Arlian L.G."/>
        </authorList>
    </citation>
    <scope>NUCLEOTIDE SEQUENCE [LARGE SCALE GENOMIC DNA]</scope>
    <source>
        <strain evidence="20">Arlian Lab</strain>
    </source>
</reference>
<dbReference type="GO" id="GO:0006397">
    <property type="term" value="P:mRNA processing"/>
    <property type="evidence" value="ECO:0007669"/>
    <property type="project" value="UniProtKB-KW"/>
</dbReference>
<dbReference type="SUPFAM" id="SSF51395">
    <property type="entry name" value="FMN-linked oxidoreductases"/>
    <property type="match status" value="1"/>
</dbReference>
<dbReference type="GO" id="GO:0003723">
    <property type="term" value="F:RNA binding"/>
    <property type="evidence" value="ECO:0007669"/>
    <property type="project" value="TreeGrafter"/>
</dbReference>
<evidence type="ECO:0000256" key="3">
    <source>
        <dbReference type="ARBA" id="ARBA00022643"/>
    </source>
</evidence>
<evidence type="ECO:0000256" key="1">
    <source>
        <dbReference type="ARBA" id="ARBA00001917"/>
    </source>
</evidence>
<comment type="catalytic activity">
    <reaction evidence="14">
        <text>5,6-dihydrouridine(47) in tRNA + NAD(+) = uridine(47) in tRNA + NADH + H(+)</text>
        <dbReference type="Rhea" id="RHEA:53364"/>
        <dbReference type="Rhea" id="RHEA-COMP:13539"/>
        <dbReference type="Rhea" id="RHEA-COMP:13540"/>
        <dbReference type="ChEBI" id="CHEBI:15378"/>
        <dbReference type="ChEBI" id="CHEBI:57540"/>
        <dbReference type="ChEBI" id="CHEBI:57945"/>
        <dbReference type="ChEBI" id="CHEBI:65315"/>
        <dbReference type="ChEBI" id="CHEBI:74443"/>
        <dbReference type="EC" id="1.3.1.89"/>
    </reaction>
    <physiologicalReaction direction="right-to-left" evidence="14">
        <dbReference type="Rhea" id="RHEA:53366"/>
    </physiologicalReaction>
</comment>
<comment type="similarity">
    <text evidence="18">Belongs to the dus family. Dus3 subfamily.</text>
</comment>
<evidence type="ECO:0000256" key="17">
    <source>
        <dbReference type="ARBA" id="ARBA00049513"/>
    </source>
</evidence>
<evidence type="ECO:0000256" key="8">
    <source>
        <dbReference type="ARBA" id="ARBA00022771"/>
    </source>
</evidence>